<organism evidence="2 3">
    <name type="scientific">Lunasporangiospora selenospora</name>
    <dbReference type="NCBI Taxonomy" id="979761"/>
    <lineage>
        <taxon>Eukaryota</taxon>
        <taxon>Fungi</taxon>
        <taxon>Fungi incertae sedis</taxon>
        <taxon>Mucoromycota</taxon>
        <taxon>Mortierellomycotina</taxon>
        <taxon>Mortierellomycetes</taxon>
        <taxon>Mortierellales</taxon>
        <taxon>Mortierellaceae</taxon>
        <taxon>Lunasporangiospora</taxon>
    </lineage>
</organism>
<reference evidence="2" key="1">
    <citation type="journal article" date="2020" name="Fungal Divers.">
        <title>Resolving the Mortierellaceae phylogeny through synthesis of multi-gene phylogenetics and phylogenomics.</title>
        <authorList>
            <person name="Vandepol N."/>
            <person name="Liber J."/>
            <person name="Desiro A."/>
            <person name="Na H."/>
            <person name="Kennedy M."/>
            <person name="Barry K."/>
            <person name="Grigoriev I.V."/>
            <person name="Miller A.N."/>
            <person name="O'Donnell K."/>
            <person name="Stajich J.E."/>
            <person name="Bonito G."/>
        </authorList>
    </citation>
    <scope>NUCLEOTIDE SEQUENCE</scope>
    <source>
        <strain evidence="2">KOD1015</strain>
    </source>
</reference>
<protein>
    <submittedName>
        <fullName evidence="2">Uncharacterized protein</fullName>
    </submittedName>
</protein>
<name>A0A9P6FVI4_9FUNG</name>
<feature type="region of interest" description="Disordered" evidence="1">
    <location>
        <begin position="45"/>
        <end position="84"/>
    </location>
</feature>
<evidence type="ECO:0000256" key="1">
    <source>
        <dbReference type="SAM" id="MobiDB-lite"/>
    </source>
</evidence>
<sequence>MSSASPSSSSSIFAVESPFVDTVSVIGSGIPDDFDLFPMAPIASSLPSSSSSSMYQSTEPLLQQQQQQQQYNFHSTMSSPIDPSALVDLLPVE</sequence>
<accession>A0A9P6FVI4</accession>
<feature type="compositionally biased region" description="Polar residues" evidence="1">
    <location>
        <begin position="71"/>
        <end position="81"/>
    </location>
</feature>
<proteinExistence type="predicted"/>
<evidence type="ECO:0000313" key="2">
    <source>
        <dbReference type="EMBL" id="KAF9582182.1"/>
    </source>
</evidence>
<dbReference type="EMBL" id="JAABOA010001149">
    <property type="protein sequence ID" value="KAF9582182.1"/>
    <property type="molecule type" value="Genomic_DNA"/>
</dbReference>
<keyword evidence="3" id="KW-1185">Reference proteome</keyword>
<dbReference type="Proteomes" id="UP000780801">
    <property type="component" value="Unassembled WGS sequence"/>
</dbReference>
<feature type="non-terminal residue" evidence="2">
    <location>
        <position position="93"/>
    </location>
</feature>
<comment type="caution">
    <text evidence="2">The sequence shown here is derived from an EMBL/GenBank/DDBJ whole genome shotgun (WGS) entry which is preliminary data.</text>
</comment>
<dbReference type="AlphaFoldDB" id="A0A9P6FVI4"/>
<gene>
    <name evidence="2" type="ORF">BGW38_000536</name>
</gene>
<evidence type="ECO:0000313" key="3">
    <source>
        <dbReference type="Proteomes" id="UP000780801"/>
    </source>
</evidence>